<accession>A0A518E3V0</accession>
<dbReference type="KEGG" id="lcre:Pla8534_66370"/>
<evidence type="ECO:0000313" key="3">
    <source>
        <dbReference type="EMBL" id="QDU98764.1"/>
    </source>
</evidence>
<feature type="region of interest" description="Disordered" evidence="1">
    <location>
        <begin position="48"/>
        <end position="114"/>
    </location>
</feature>
<evidence type="ECO:0000256" key="2">
    <source>
        <dbReference type="SAM" id="SignalP"/>
    </source>
</evidence>
<name>A0A518E3V0_9BACT</name>
<feature type="compositionally biased region" description="Low complexity" evidence="1">
    <location>
        <begin position="77"/>
        <end position="90"/>
    </location>
</feature>
<keyword evidence="4" id="KW-1185">Reference proteome</keyword>
<protein>
    <submittedName>
        <fullName evidence="3">Uncharacterized protein</fullName>
    </submittedName>
</protein>
<dbReference type="AlphaFoldDB" id="A0A518E3V0"/>
<feature type="signal peptide" evidence="2">
    <location>
        <begin position="1"/>
        <end position="26"/>
    </location>
</feature>
<proteinExistence type="predicted"/>
<evidence type="ECO:0000313" key="4">
    <source>
        <dbReference type="Proteomes" id="UP000317648"/>
    </source>
</evidence>
<organism evidence="3 4">
    <name type="scientific">Lignipirellula cremea</name>
    <dbReference type="NCBI Taxonomy" id="2528010"/>
    <lineage>
        <taxon>Bacteria</taxon>
        <taxon>Pseudomonadati</taxon>
        <taxon>Planctomycetota</taxon>
        <taxon>Planctomycetia</taxon>
        <taxon>Pirellulales</taxon>
        <taxon>Pirellulaceae</taxon>
        <taxon>Lignipirellula</taxon>
    </lineage>
</organism>
<dbReference type="RefSeq" id="WP_145058281.1">
    <property type="nucleotide sequence ID" value="NZ_CP036433.1"/>
</dbReference>
<feature type="chain" id="PRO_5021913477" evidence="2">
    <location>
        <begin position="27"/>
        <end position="136"/>
    </location>
</feature>
<sequence length="136" mass="14860" precursor="true">MKFASKMIAVAVVAGTFACCVSHCQAGGLFGGGGDPFNRNNFIGRSIQTGIKPPNHPSIRNSDDSAHTWQSETASMRNQRQVQNSGNRRGQQGGGLQVDSERRAPNRLNFGGFQNLNRNQYNALQGARNWAQQGRR</sequence>
<keyword evidence="2" id="KW-0732">Signal</keyword>
<evidence type="ECO:0000256" key="1">
    <source>
        <dbReference type="SAM" id="MobiDB-lite"/>
    </source>
</evidence>
<dbReference type="Proteomes" id="UP000317648">
    <property type="component" value="Chromosome"/>
</dbReference>
<dbReference type="EMBL" id="CP036433">
    <property type="protein sequence ID" value="QDU98764.1"/>
    <property type="molecule type" value="Genomic_DNA"/>
</dbReference>
<reference evidence="3 4" key="1">
    <citation type="submission" date="2019-02" db="EMBL/GenBank/DDBJ databases">
        <title>Deep-cultivation of Planctomycetes and their phenomic and genomic characterization uncovers novel biology.</title>
        <authorList>
            <person name="Wiegand S."/>
            <person name="Jogler M."/>
            <person name="Boedeker C."/>
            <person name="Pinto D."/>
            <person name="Vollmers J."/>
            <person name="Rivas-Marin E."/>
            <person name="Kohn T."/>
            <person name="Peeters S.H."/>
            <person name="Heuer A."/>
            <person name="Rast P."/>
            <person name="Oberbeckmann S."/>
            <person name="Bunk B."/>
            <person name="Jeske O."/>
            <person name="Meyerdierks A."/>
            <person name="Storesund J.E."/>
            <person name="Kallscheuer N."/>
            <person name="Luecker S."/>
            <person name="Lage O.M."/>
            <person name="Pohl T."/>
            <person name="Merkel B.J."/>
            <person name="Hornburger P."/>
            <person name="Mueller R.-W."/>
            <person name="Bruemmer F."/>
            <person name="Labrenz M."/>
            <person name="Spormann A.M."/>
            <person name="Op den Camp H."/>
            <person name="Overmann J."/>
            <person name="Amann R."/>
            <person name="Jetten M.S.M."/>
            <person name="Mascher T."/>
            <person name="Medema M.H."/>
            <person name="Devos D.P."/>
            <person name="Kaster A.-K."/>
            <person name="Ovreas L."/>
            <person name="Rohde M."/>
            <person name="Galperin M.Y."/>
            <person name="Jogler C."/>
        </authorList>
    </citation>
    <scope>NUCLEOTIDE SEQUENCE [LARGE SCALE GENOMIC DNA]</scope>
    <source>
        <strain evidence="3 4">Pla85_3_4</strain>
    </source>
</reference>
<gene>
    <name evidence="3" type="ORF">Pla8534_66370</name>
</gene>
<dbReference type="PROSITE" id="PS51257">
    <property type="entry name" value="PROKAR_LIPOPROTEIN"/>
    <property type="match status" value="1"/>
</dbReference>
<feature type="compositionally biased region" description="Polar residues" evidence="1">
    <location>
        <begin position="67"/>
        <end position="76"/>
    </location>
</feature>